<name>A0ABT2GBW0_9MICO</name>
<keyword evidence="2" id="KW-1185">Reference proteome</keyword>
<evidence type="ECO:0000313" key="1">
    <source>
        <dbReference type="EMBL" id="MCS5713694.1"/>
    </source>
</evidence>
<dbReference type="InterPro" id="IPR052704">
    <property type="entry name" value="ECF_Sigma-70_Domain"/>
</dbReference>
<dbReference type="Proteomes" id="UP001165580">
    <property type="component" value="Unassembled WGS sequence"/>
</dbReference>
<comment type="caution">
    <text evidence="1">The sequence shown here is derived from an EMBL/GenBank/DDBJ whole genome shotgun (WGS) entry which is preliminary data.</text>
</comment>
<dbReference type="EMBL" id="JANTEZ010000002">
    <property type="protein sequence ID" value="MCS5713694.1"/>
    <property type="molecule type" value="Genomic_DNA"/>
</dbReference>
<evidence type="ECO:0000313" key="2">
    <source>
        <dbReference type="Proteomes" id="UP001165580"/>
    </source>
</evidence>
<dbReference type="PANTHER" id="PTHR30173:SF43">
    <property type="entry name" value="ECF RNA POLYMERASE SIGMA FACTOR SIGI-RELATED"/>
    <property type="match status" value="1"/>
</dbReference>
<accession>A0ABT2GBW0</accession>
<dbReference type="RefSeq" id="WP_259485242.1">
    <property type="nucleotide sequence ID" value="NZ_JANTEZ010000002.1"/>
</dbReference>
<gene>
    <name evidence="1" type="ORF">NVV95_03910</name>
</gene>
<organism evidence="1 2">
    <name type="scientific">Herbiconiux gentiana</name>
    <dbReference type="NCBI Taxonomy" id="2970912"/>
    <lineage>
        <taxon>Bacteria</taxon>
        <taxon>Bacillati</taxon>
        <taxon>Actinomycetota</taxon>
        <taxon>Actinomycetes</taxon>
        <taxon>Micrococcales</taxon>
        <taxon>Microbacteriaceae</taxon>
        <taxon>Herbiconiux</taxon>
    </lineage>
</organism>
<proteinExistence type="predicted"/>
<sequence length="111" mass="11670">MGAEPAALRELRLALALADRPALEAVLDGSVGLVADRGRAATPVRGRVPVARVLLGELDGAELHAHSVNGQSGLVARRGGRVVAVVLAEVEHDSVVRVWLVTASAKLARWW</sequence>
<protein>
    <recommendedName>
        <fullName evidence="3">Siderophore-interacting protein</fullName>
    </recommendedName>
</protein>
<dbReference type="PANTHER" id="PTHR30173">
    <property type="entry name" value="SIGMA 19 FACTOR"/>
    <property type="match status" value="1"/>
</dbReference>
<evidence type="ECO:0008006" key="3">
    <source>
        <dbReference type="Google" id="ProtNLM"/>
    </source>
</evidence>
<reference evidence="1" key="1">
    <citation type="submission" date="2022-08" db="EMBL/GenBank/DDBJ databases">
        <authorList>
            <person name="Deng Y."/>
            <person name="Han X.-F."/>
            <person name="Zhang Y.-Q."/>
        </authorList>
    </citation>
    <scope>NUCLEOTIDE SEQUENCE</scope>
    <source>
        <strain evidence="1">CPCC 205716</strain>
    </source>
</reference>